<dbReference type="EMBL" id="MU853753">
    <property type="protein sequence ID" value="KAK3946079.1"/>
    <property type="molecule type" value="Genomic_DNA"/>
</dbReference>
<dbReference type="PANTHER" id="PTHR31014">
    <property type="entry name" value="MITOCHONDRIAL TRANSLATION SYSTEM COMPONENT PET127-RELATED"/>
    <property type="match status" value="1"/>
</dbReference>
<organism evidence="2 3">
    <name type="scientific">Diplogelasinospora grovesii</name>
    <dbReference type="NCBI Taxonomy" id="303347"/>
    <lineage>
        <taxon>Eukaryota</taxon>
        <taxon>Fungi</taxon>
        <taxon>Dikarya</taxon>
        <taxon>Ascomycota</taxon>
        <taxon>Pezizomycotina</taxon>
        <taxon>Sordariomycetes</taxon>
        <taxon>Sordariomycetidae</taxon>
        <taxon>Sordariales</taxon>
        <taxon>Diplogelasinosporaceae</taxon>
        <taxon>Diplogelasinospora</taxon>
    </lineage>
</organism>
<feature type="compositionally biased region" description="Basic and acidic residues" evidence="1">
    <location>
        <begin position="1175"/>
        <end position="1189"/>
    </location>
</feature>
<dbReference type="AlphaFoldDB" id="A0AAN6NJ52"/>
<reference evidence="3" key="1">
    <citation type="journal article" date="2023" name="Mol. Phylogenet. Evol.">
        <title>Genome-scale phylogeny and comparative genomics of the fungal order Sordariales.</title>
        <authorList>
            <person name="Hensen N."/>
            <person name="Bonometti L."/>
            <person name="Westerberg I."/>
            <person name="Brannstrom I.O."/>
            <person name="Guillou S."/>
            <person name="Cros-Aarteil S."/>
            <person name="Calhoun S."/>
            <person name="Haridas S."/>
            <person name="Kuo A."/>
            <person name="Mondo S."/>
            <person name="Pangilinan J."/>
            <person name="Riley R."/>
            <person name="LaButti K."/>
            <person name="Andreopoulos B."/>
            <person name="Lipzen A."/>
            <person name="Chen C."/>
            <person name="Yan M."/>
            <person name="Daum C."/>
            <person name="Ng V."/>
            <person name="Clum A."/>
            <person name="Steindorff A."/>
            <person name="Ohm R.A."/>
            <person name="Martin F."/>
            <person name="Silar P."/>
            <person name="Natvig D.O."/>
            <person name="Lalanne C."/>
            <person name="Gautier V."/>
            <person name="Ament-Velasquez S.L."/>
            <person name="Kruys A."/>
            <person name="Hutchinson M.I."/>
            <person name="Powell A.J."/>
            <person name="Barry K."/>
            <person name="Miller A.N."/>
            <person name="Grigoriev I.V."/>
            <person name="Debuchy R."/>
            <person name="Gladieux P."/>
            <person name="Hiltunen Thoren M."/>
            <person name="Johannesson H."/>
        </authorList>
    </citation>
    <scope>NUCLEOTIDE SEQUENCE [LARGE SCALE GENOMIC DNA]</scope>
    <source>
        <strain evidence="3">CBS 340.73</strain>
    </source>
</reference>
<feature type="region of interest" description="Disordered" evidence="1">
    <location>
        <begin position="47"/>
        <end position="104"/>
    </location>
</feature>
<evidence type="ECO:0000256" key="1">
    <source>
        <dbReference type="SAM" id="MobiDB-lite"/>
    </source>
</evidence>
<dbReference type="GO" id="GO:0000964">
    <property type="term" value="P:mitochondrial RNA 5'-end processing"/>
    <property type="evidence" value="ECO:0007669"/>
    <property type="project" value="TreeGrafter"/>
</dbReference>
<feature type="region of interest" description="Disordered" evidence="1">
    <location>
        <begin position="897"/>
        <end position="916"/>
    </location>
</feature>
<feature type="compositionally biased region" description="Polar residues" evidence="1">
    <location>
        <begin position="129"/>
        <end position="139"/>
    </location>
</feature>
<name>A0AAN6NJ52_9PEZI</name>
<dbReference type="Proteomes" id="UP001303473">
    <property type="component" value="Unassembled WGS sequence"/>
</dbReference>
<evidence type="ECO:0000313" key="2">
    <source>
        <dbReference type="EMBL" id="KAK3946079.1"/>
    </source>
</evidence>
<feature type="compositionally biased region" description="Basic and acidic residues" evidence="1">
    <location>
        <begin position="866"/>
        <end position="883"/>
    </location>
</feature>
<protein>
    <submittedName>
        <fullName evidence="2">Mitochondrial protein Pet127-domain-containing protein</fullName>
    </submittedName>
</protein>
<gene>
    <name evidence="2" type="ORF">QBC46DRAFT_370774</name>
</gene>
<feature type="region of interest" description="Disordered" evidence="1">
    <location>
        <begin position="937"/>
        <end position="1009"/>
    </location>
</feature>
<evidence type="ECO:0000313" key="3">
    <source>
        <dbReference type="Proteomes" id="UP001303473"/>
    </source>
</evidence>
<feature type="compositionally biased region" description="Low complexity" evidence="1">
    <location>
        <begin position="897"/>
        <end position="913"/>
    </location>
</feature>
<dbReference type="Pfam" id="PF08634">
    <property type="entry name" value="Pet127"/>
    <property type="match status" value="1"/>
</dbReference>
<comment type="caution">
    <text evidence="2">The sequence shown here is derived from an EMBL/GenBank/DDBJ whole genome shotgun (WGS) entry which is preliminary data.</text>
</comment>
<feature type="compositionally biased region" description="Low complexity" evidence="1">
    <location>
        <begin position="805"/>
        <end position="823"/>
    </location>
</feature>
<feature type="compositionally biased region" description="Basic and acidic residues" evidence="1">
    <location>
        <begin position="1139"/>
        <end position="1148"/>
    </location>
</feature>
<dbReference type="PANTHER" id="PTHR31014:SF0">
    <property type="entry name" value="MITOCHONDRIAL TRANSLATION SYSTEM COMPONENT PET127-RELATED"/>
    <property type="match status" value="1"/>
</dbReference>
<feature type="region of interest" description="Disordered" evidence="1">
    <location>
        <begin position="804"/>
        <end position="850"/>
    </location>
</feature>
<feature type="compositionally biased region" description="Basic and acidic residues" evidence="1">
    <location>
        <begin position="266"/>
        <end position="279"/>
    </location>
</feature>
<dbReference type="GO" id="GO:0005740">
    <property type="term" value="C:mitochondrial envelope"/>
    <property type="evidence" value="ECO:0007669"/>
    <property type="project" value="TreeGrafter"/>
</dbReference>
<accession>A0AAN6NJ52</accession>
<feature type="compositionally biased region" description="Basic residues" evidence="1">
    <location>
        <begin position="82"/>
        <end position="94"/>
    </location>
</feature>
<feature type="region of interest" description="Disordered" evidence="1">
    <location>
        <begin position="1139"/>
        <end position="1189"/>
    </location>
</feature>
<sequence>MLQLGSRSSRTFVCTSCRTLIANASRSTPPPASAAAAAAAVPELLCAGGRPYSTKKKTKDNEDKKEPALPQPNPQPKPLSGGKKKSKKAGRVKPKNLSASTESAKIKLWRETLDVLKGIQAGQPLGTKQPASTPASQNKPGAKESGKVAVQSPPSAAKGKGSGKAKANLAAAATGAATGFSQALSPQANPELLNGVLSVLDKVLRNEVEVAGKHRAQQAAAASKKDAKKEGRPPKEVREAKESSEGPSKSKAKEKVKSSVRLTKVPQKDSKDEQKESTKKITGLSTGNFTVQTINPKRLELTPVEKPQPPVPRLSYGLDRVLFNPGVYHLQDPRSRVYNFDPYLARIMPIKEFDFNALKQYITSSKDNTLISMAQEHQKKYTGSTSSMTSMLSHFHYLLSSWRPINPALTSREFTPDSANFTRIMRAPAATFLHLKDGTYAIDADKEFDSANILSMLGKSMEKLLTLPKEEFEKYRRTNSDQLSEEEKNGPEAYHYTTLGDFMMRSQLDAYDPRVPGSGMFDLKTRAVISIRMDAKDFHKGLGYEIRGRFGQWESFEREYYDMIRSAFLKYSLQVRMGRMDGIFVAFHNTQRIFGFQYVSLSEMDLAIHGTPNTTTGDREFKLSLHLLNKVLDKATAKFPGKSLRLHFETRPSDPPFMYIFAKPVTPEEIEEVQGASRAAIEEFERNMMGVDHGEEQEQPVVSGEEDAAGETVEEAVEEAAEEEEEEEDDDDEEVVGTTSLAVWEDMMTKVEETLRNEEQGVTSVREAIERALEQSGLLRTSTPDEAGRYLDALLEAITDRNKPAAEQAEQVEEGVVSTTEEGAASDEREEVATVSDQSHVSNPRQDEADAQFVTDISDHLGAKEETLQEKTETPEETKEQPSLKDLILRLTTQVRTTTPTAEQQQQQLGETTTEGEDVDALKLRRFERILSELMAKNRQETTATTTATAAQSSPDVVLPPSDPTSSQIPTTTAIIPLETEPSPVEKSTSSTAMGETGETDKVEDKVASGDDSSVFGMILTVRNKVNGQYVKRPERIPNGFHWVVEYAIEEIAQKRADRLYGMVQTRRQKALRPSEDAAAAAADKGQQWYQMFRGKLDKYSMKGRAYRQRETEFGKQHPVHVYGIDTPLEWESVFGKSSKMEGGDQEYKPWTGRSQIEGGVGEEEKRGVQAGVEVSKREAGEEKYTRAR</sequence>
<feature type="region of interest" description="Disordered" evidence="1">
    <location>
        <begin position="120"/>
        <end position="176"/>
    </location>
</feature>
<feature type="compositionally biased region" description="Acidic residues" evidence="1">
    <location>
        <begin position="704"/>
        <end position="735"/>
    </location>
</feature>
<feature type="compositionally biased region" description="Polar residues" evidence="1">
    <location>
        <begin position="835"/>
        <end position="844"/>
    </location>
</feature>
<feature type="compositionally biased region" description="Low complexity" evidence="1">
    <location>
        <begin position="156"/>
        <end position="176"/>
    </location>
</feature>
<feature type="region of interest" description="Disordered" evidence="1">
    <location>
        <begin position="866"/>
        <end position="886"/>
    </location>
</feature>
<proteinExistence type="predicted"/>
<keyword evidence="3" id="KW-1185">Reference proteome</keyword>
<feature type="compositionally biased region" description="Low complexity" evidence="1">
    <location>
        <begin position="942"/>
        <end position="967"/>
    </location>
</feature>
<dbReference type="InterPro" id="IPR013943">
    <property type="entry name" value="Pet127"/>
</dbReference>
<feature type="compositionally biased region" description="Basic and acidic residues" evidence="1">
    <location>
        <begin position="223"/>
        <end position="244"/>
    </location>
</feature>
<feature type="region of interest" description="Disordered" evidence="1">
    <location>
        <begin position="694"/>
        <end position="735"/>
    </location>
</feature>
<feature type="compositionally biased region" description="Basic and acidic residues" evidence="1">
    <location>
        <begin position="999"/>
        <end position="1009"/>
    </location>
</feature>
<feature type="region of interest" description="Disordered" evidence="1">
    <location>
        <begin position="212"/>
        <end position="289"/>
    </location>
</feature>